<evidence type="ECO:0000256" key="1">
    <source>
        <dbReference type="ARBA" id="ARBA00006295"/>
    </source>
</evidence>
<evidence type="ECO:0000256" key="5">
    <source>
        <dbReference type="SAM" id="MobiDB-lite"/>
    </source>
</evidence>
<dbReference type="Pfam" id="PF02195">
    <property type="entry name" value="ParB_N"/>
    <property type="match status" value="1"/>
</dbReference>
<dbReference type="CDD" id="cd16393">
    <property type="entry name" value="SPO0J_N"/>
    <property type="match status" value="1"/>
</dbReference>
<sequence length="302" mass="33532">MSDSETPRRSNLGRGLAALLGEDSEDYASLDRMRAAKEVPIERLHPSRVQPRRTFSEEALESLAESIRAQGLLQPILVRRHPDQANDYEIIAGERRWRAAQRAQLHQVPVIIREFTDGQALEAALVENVQRQDLDPVEEAEGYRRLIDDFGHSQDDLAKLIGKSRPHIANTLRLLNLPEPVRQKLRERALTAGHARALLAASDPEALAERVLARGLSVRETERLAGEEPKAPRAGRPPRVSAPSKDADTLAIERDLAQVLGLKVSIDLKDGERGTITIHYDTLDQLDDVLKRLNKAGNLGAA</sequence>
<reference evidence="7 8" key="1">
    <citation type="submission" date="2017-04" db="EMBL/GenBank/DDBJ databases">
        <authorList>
            <person name="Afonso C.L."/>
            <person name="Miller P.J."/>
            <person name="Scott M.A."/>
            <person name="Spackman E."/>
            <person name="Goraichik I."/>
            <person name="Dimitrov K.M."/>
            <person name="Suarez D.L."/>
            <person name="Swayne D.E."/>
        </authorList>
    </citation>
    <scope>NUCLEOTIDE SEQUENCE [LARGE SCALE GENOMIC DNA]</scope>
    <source>
        <strain evidence="7 8">USBA 355</strain>
    </source>
</reference>
<dbReference type="SUPFAM" id="SSF110849">
    <property type="entry name" value="ParB/Sulfiredoxin"/>
    <property type="match status" value="1"/>
</dbReference>
<name>A0A1Y6BN16_9PROT</name>
<dbReference type="InterPro" id="IPR004437">
    <property type="entry name" value="ParB/RepB/Spo0J"/>
</dbReference>
<dbReference type="RefSeq" id="WP_085121903.1">
    <property type="nucleotide sequence ID" value="NZ_FWZX01000004.1"/>
</dbReference>
<dbReference type="GO" id="GO:0003677">
    <property type="term" value="F:DNA binding"/>
    <property type="evidence" value="ECO:0007669"/>
    <property type="project" value="UniProtKB-KW"/>
</dbReference>
<dbReference type="Pfam" id="PF23552">
    <property type="entry name" value="ParB_C"/>
    <property type="match status" value="1"/>
</dbReference>
<feature type="compositionally biased region" description="Basic and acidic residues" evidence="5">
    <location>
        <begin position="222"/>
        <end position="231"/>
    </location>
</feature>
<organism evidence="7 8">
    <name type="scientific">Tistlia consotensis USBA 355</name>
    <dbReference type="NCBI Taxonomy" id="560819"/>
    <lineage>
        <taxon>Bacteria</taxon>
        <taxon>Pseudomonadati</taxon>
        <taxon>Pseudomonadota</taxon>
        <taxon>Alphaproteobacteria</taxon>
        <taxon>Rhodospirillales</taxon>
        <taxon>Rhodovibrionaceae</taxon>
        <taxon>Tistlia</taxon>
    </lineage>
</organism>
<dbReference type="AlphaFoldDB" id="A0A1Y6BN16"/>
<proteinExistence type="inferred from homology"/>
<dbReference type="SMART" id="SM00470">
    <property type="entry name" value="ParB"/>
    <property type="match status" value="1"/>
</dbReference>
<feature type="domain" description="ParB-like N-terminal" evidence="6">
    <location>
        <begin position="37"/>
        <end position="129"/>
    </location>
</feature>
<evidence type="ECO:0000256" key="2">
    <source>
        <dbReference type="ARBA" id="ARBA00022829"/>
    </source>
</evidence>
<protein>
    <submittedName>
        <fullName evidence="7">Chromosome segregation DNA-binding protein</fullName>
    </submittedName>
</protein>
<evidence type="ECO:0000313" key="8">
    <source>
        <dbReference type="Proteomes" id="UP000192917"/>
    </source>
</evidence>
<dbReference type="GO" id="GO:0005694">
    <property type="term" value="C:chromosome"/>
    <property type="evidence" value="ECO:0007669"/>
    <property type="project" value="TreeGrafter"/>
</dbReference>
<dbReference type="NCBIfam" id="TIGR00180">
    <property type="entry name" value="parB_part"/>
    <property type="match status" value="1"/>
</dbReference>
<dbReference type="Gene3D" id="1.10.10.2830">
    <property type="match status" value="1"/>
</dbReference>
<dbReference type="InterPro" id="IPR003115">
    <property type="entry name" value="ParB_N"/>
</dbReference>
<dbReference type="EMBL" id="FWZX01000004">
    <property type="protein sequence ID" value="SMF09112.1"/>
    <property type="molecule type" value="Genomic_DNA"/>
</dbReference>
<dbReference type="FunFam" id="1.10.10.2830:FF:000001">
    <property type="entry name" value="Chromosome partitioning protein ParB"/>
    <property type="match status" value="1"/>
</dbReference>
<dbReference type="Pfam" id="PF17762">
    <property type="entry name" value="HTH_ParB"/>
    <property type="match status" value="1"/>
</dbReference>
<evidence type="ECO:0000256" key="3">
    <source>
        <dbReference type="ARBA" id="ARBA00023125"/>
    </source>
</evidence>
<feature type="region of interest" description="Disordered" evidence="5">
    <location>
        <begin position="222"/>
        <end position="248"/>
    </location>
</feature>
<accession>A0A1Y6BN16</accession>
<dbReference type="InterPro" id="IPR057240">
    <property type="entry name" value="ParB_dimer_C"/>
</dbReference>
<evidence type="ECO:0000259" key="6">
    <source>
        <dbReference type="SMART" id="SM00470"/>
    </source>
</evidence>
<dbReference type="GO" id="GO:0007059">
    <property type="term" value="P:chromosome segregation"/>
    <property type="evidence" value="ECO:0007669"/>
    <property type="project" value="UniProtKB-KW"/>
</dbReference>
<comment type="function">
    <text evidence="4">Involved in chromosome partition. Localize to both poles of the predivisional cell following completion of DNA replication. Binds to the DNA origin of replication.</text>
</comment>
<evidence type="ECO:0000256" key="4">
    <source>
        <dbReference type="ARBA" id="ARBA00025472"/>
    </source>
</evidence>
<dbReference type="Proteomes" id="UP000192917">
    <property type="component" value="Unassembled WGS sequence"/>
</dbReference>
<dbReference type="GO" id="GO:0045881">
    <property type="term" value="P:positive regulation of sporulation resulting in formation of a cellular spore"/>
    <property type="evidence" value="ECO:0007669"/>
    <property type="project" value="TreeGrafter"/>
</dbReference>
<gene>
    <name evidence="7" type="ORF">SAMN05428998_104203</name>
</gene>
<dbReference type="PANTHER" id="PTHR33375">
    <property type="entry name" value="CHROMOSOME-PARTITIONING PROTEIN PARB-RELATED"/>
    <property type="match status" value="1"/>
</dbReference>
<dbReference type="STRING" id="560819.SAMN05428998_104203"/>
<dbReference type="InterPro" id="IPR036086">
    <property type="entry name" value="ParB/Sulfiredoxin_sf"/>
</dbReference>
<dbReference type="InterPro" id="IPR050336">
    <property type="entry name" value="Chromosome_partition/occlusion"/>
</dbReference>
<dbReference type="InterPro" id="IPR041468">
    <property type="entry name" value="HTH_ParB/Spo0J"/>
</dbReference>
<keyword evidence="2" id="KW-0159">Chromosome partition</keyword>
<dbReference type="Gene3D" id="3.90.1530.30">
    <property type="match status" value="1"/>
</dbReference>
<evidence type="ECO:0000313" key="7">
    <source>
        <dbReference type="EMBL" id="SMF09112.1"/>
    </source>
</evidence>
<keyword evidence="8" id="KW-1185">Reference proteome</keyword>
<dbReference type="PANTHER" id="PTHR33375:SF1">
    <property type="entry name" value="CHROMOSOME-PARTITIONING PROTEIN PARB-RELATED"/>
    <property type="match status" value="1"/>
</dbReference>
<comment type="similarity">
    <text evidence="1">Belongs to the ParB family.</text>
</comment>
<dbReference type="FunFam" id="3.90.1530.30:FF:000001">
    <property type="entry name" value="Chromosome partitioning protein ParB"/>
    <property type="match status" value="1"/>
</dbReference>
<keyword evidence="3 7" id="KW-0238">DNA-binding</keyword>